<dbReference type="Proteomes" id="UP000642509">
    <property type="component" value="Unassembled WGS sequence"/>
</dbReference>
<reference evidence="8" key="1">
    <citation type="journal article" date="2019" name="Int. J. Syst. Evol. Microbiol.">
        <title>The Global Catalogue of Microorganisms (GCM) 10K type strain sequencing project: providing services to taxonomists for standard genome sequencing and annotation.</title>
        <authorList>
            <consortium name="The Broad Institute Genomics Platform"/>
            <consortium name="The Broad Institute Genome Sequencing Center for Infectious Disease"/>
            <person name="Wu L."/>
            <person name="Ma J."/>
        </authorList>
    </citation>
    <scope>NUCLEOTIDE SEQUENCE [LARGE SCALE GENOMIC DNA]</scope>
    <source>
        <strain evidence="8">CGMCC 1.7064</strain>
    </source>
</reference>
<dbReference type="InterPro" id="IPR020616">
    <property type="entry name" value="Thiolase_N"/>
</dbReference>
<dbReference type="Pfam" id="PF00108">
    <property type="entry name" value="Thiolase_N"/>
    <property type="match status" value="1"/>
</dbReference>
<feature type="domain" description="Thiolase C-terminal" evidence="6">
    <location>
        <begin position="281"/>
        <end position="402"/>
    </location>
</feature>
<dbReference type="RefSeq" id="WP_188805249.1">
    <property type="nucleotide sequence ID" value="NZ_BAAAOU010000004.1"/>
</dbReference>
<feature type="domain" description="Thiolase N-terminal" evidence="5">
    <location>
        <begin position="23"/>
        <end position="271"/>
    </location>
</feature>
<organism evidence="7 8">
    <name type="scientific">Citricoccus zhacaiensis</name>
    <dbReference type="NCBI Taxonomy" id="489142"/>
    <lineage>
        <taxon>Bacteria</taxon>
        <taxon>Bacillati</taxon>
        <taxon>Actinomycetota</taxon>
        <taxon>Actinomycetes</taxon>
        <taxon>Micrococcales</taxon>
        <taxon>Micrococcaceae</taxon>
        <taxon>Citricoccus</taxon>
    </lineage>
</organism>
<keyword evidence="8" id="KW-1185">Reference proteome</keyword>
<evidence type="ECO:0000256" key="2">
    <source>
        <dbReference type="ARBA" id="ARBA00022679"/>
    </source>
</evidence>
<dbReference type="Gene3D" id="3.40.47.10">
    <property type="match status" value="2"/>
</dbReference>
<comment type="similarity">
    <text evidence="1 4">Belongs to the thiolase-like superfamily. Thiolase family.</text>
</comment>
<gene>
    <name evidence="7" type="ORF">GCM10010977_12120</name>
</gene>
<keyword evidence="2 4" id="KW-0808">Transferase</keyword>
<dbReference type="EMBL" id="BMLQ01000003">
    <property type="protein sequence ID" value="GGO43601.1"/>
    <property type="molecule type" value="Genomic_DNA"/>
</dbReference>
<sequence length="403" mass="43681">MSNTARTQRSFTNPFIENGRDAWIVEALRTPMGKSHPEKGWFRDVHPNELLGRVYTELLESTGLAPTEIEDLVVGCTAPFGEQSRNIARNAWLQAGYPPEVPATVLDRRCGSAQTAVEMAAGLVSSGTHDVVIAGGVEHMGHVPMNSPAEISKLYGEPWPEELRALYDFVPQGESAELIADRWGITREQMDEFAVRSHARAAEAVDAGRFKREMIPWETQGERHASDQTIRPGTSLDSLSGLKTVFREDGRITAGSSSPICDGAAGVVMASDAAVERHGLTKRARILDQTTVGVDPIIMLTGPIPATQKLLQRNGMTIDDIDLFEINEAFSSVVLAWEQELKPDMERVNVNGGAIALGHPVGATGSRLFATLLAEMERRDVEIGLVTMCCGGGLGTATLIQRV</sequence>
<evidence type="ECO:0000256" key="4">
    <source>
        <dbReference type="RuleBase" id="RU003557"/>
    </source>
</evidence>
<evidence type="ECO:0000313" key="7">
    <source>
        <dbReference type="EMBL" id="GGO43601.1"/>
    </source>
</evidence>
<dbReference type="InterPro" id="IPR020610">
    <property type="entry name" value="Thiolase_AS"/>
</dbReference>
<dbReference type="PROSITE" id="PS00099">
    <property type="entry name" value="THIOLASE_3"/>
    <property type="match status" value="1"/>
</dbReference>
<dbReference type="InterPro" id="IPR016039">
    <property type="entry name" value="Thiolase-like"/>
</dbReference>
<evidence type="ECO:0000313" key="8">
    <source>
        <dbReference type="Proteomes" id="UP000642509"/>
    </source>
</evidence>
<comment type="caution">
    <text evidence="7">The sequence shown here is derived from an EMBL/GenBank/DDBJ whole genome shotgun (WGS) entry which is preliminary data.</text>
</comment>
<evidence type="ECO:0000256" key="3">
    <source>
        <dbReference type="ARBA" id="ARBA00023315"/>
    </source>
</evidence>
<dbReference type="PROSITE" id="PS00737">
    <property type="entry name" value="THIOLASE_2"/>
    <property type="match status" value="1"/>
</dbReference>
<accession>A0ABQ2LVG8</accession>
<proteinExistence type="inferred from homology"/>
<dbReference type="PANTHER" id="PTHR43365:SF1">
    <property type="entry name" value="ACETYL-COA C-ACYLTRANSFERASE"/>
    <property type="match status" value="1"/>
</dbReference>
<dbReference type="InterPro" id="IPR002155">
    <property type="entry name" value="Thiolase"/>
</dbReference>
<dbReference type="InterPro" id="IPR020617">
    <property type="entry name" value="Thiolase_C"/>
</dbReference>
<dbReference type="Pfam" id="PF02803">
    <property type="entry name" value="Thiolase_C"/>
    <property type="match status" value="1"/>
</dbReference>
<dbReference type="PANTHER" id="PTHR43365">
    <property type="entry name" value="BLR7806 PROTEIN"/>
    <property type="match status" value="1"/>
</dbReference>
<dbReference type="SUPFAM" id="SSF53901">
    <property type="entry name" value="Thiolase-like"/>
    <property type="match status" value="2"/>
</dbReference>
<evidence type="ECO:0000259" key="6">
    <source>
        <dbReference type="Pfam" id="PF02803"/>
    </source>
</evidence>
<protein>
    <submittedName>
        <fullName evidence="7">Acyl-CoA thiolase</fullName>
    </submittedName>
</protein>
<keyword evidence="3 4" id="KW-0012">Acyltransferase</keyword>
<dbReference type="InterPro" id="IPR020613">
    <property type="entry name" value="Thiolase_CS"/>
</dbReference>
<dbReference type="CDD" id="cd00751">
    <property type="entry name" value="thiolase"/>
    <property type="match status" value="1"/>
</dbReference>
<dbReference type="PIRSF" id="PIRSF000429">
    <property type="entry name" value="Ac-CoA_Ac_transf"/>
    <property type="match status" value="1"/>
</dbReference>
<evidence type="ECO:0000259" key="5">
    <source>
        <dbReference type="Pfam" id="PF00108"/>
    </source>
</evidence>
<dbReference type="NCBIfam" id="TIGR01930">
    <property type="entry name" value="AcCoA-C-Actrans"/>
    <property type="match status" value="1"/>
</dbReference>
<evidence type="ECO:0000256" key="1">
    <source>
        <dbReference type="ARBA" id="ARBA00010982"/>
    </source>
</evidence>
<name>A0ABQ2LVG8_9MICC</name>